<name>X1KNX9_9ZZZZ</name>
<dbReference type="InterPro" id="IPR009279">
    <property type="entry name" value="Portal_Mu"/>
</dbReference>
<dbReference type="Pfam" id="PF06074">
    <property type="entry name" value="Portal_Mu"/>
    <property type="match status" value="1"/>
</dbReference>
<sequence>MKLPFKIPFQKKDDDKEPLEKEELITQRARVSGSYYQEYFSKRPTLSDIYEMRQDPTIKIGLSVIKHPLQRVDWEIISRNVDKPLPPEQKHFLEDNIRKFWDEFMVNMLTAIEFGYSIQEKVWKQEGNYLVYDRLVPLRPDSIQIFYNTSTGYLTRVKQTVSYPKKESEKTSQEKKNEKDGIWIPAEKLFTYSHNKQFANVEGESRLVGVYPYWKMADDIYTYANAYYYRYAIPLVRAWAPGGKSVVGKDAKGNEIHRDNLTHWQSIIENIHKVTTVTHEYTANNEFGLEFIEPKTKGITFLPYIEHLNIMKLIALFVPELAVMKGVRGSYGLGSAQTELFLDNEEAILKEINGRIDIDLIKPLVEMNFPSTYTGREA</sequence>
<proteinExistence type="predicted"/>
<reference evidence="1" key="1">
    <citation type="journal article" date="2014" name="Front. Microbiol.">
        <title>High frequency of phylogenetically diverse reductive dehalogenase-homologous genes in deep subseafloor sedimentary metagenomes.</title>
        <authorList>
            <person name="Kawai M."/>
            <person name="Futagami T."/>
            <person name="Toyoda A."/>
            <person name="Takaki Y."/>
            <person name="Nishi S."/>
            <person name="Hori S."/>
            <person name="Arai W."/>
            <person name="Tsubouchi T."/>
            <person name="Morono Y."/>
            <person name="Uchiyama I."/>
            <person name="Ito T."/>
            <person name="Fujiyama A."/>
            <person name="Inagaki F."/>
            <person name="Takami H."/>
        </authorList>
    </citation>
    <scope>NUCLEOTIDE SEQUENCE</scope>
    <source>
        <strain evidence="1">Expedition CK06-06</strain>
    </source>
</reference>
<evidence type="ECO:0008006" key="2">
    <source>
        <dbReference type="Google" id="ProtNLM"/>
    </source>
</evidence>
<accession>X1KNX9</accession>
<feature type="non-terminal residue" evidence="1">
    <location>
        <position position="378"/>
    </location>
</feature>
<evidence type="ECO:0000313" key="1">
    <source>
        <dbReference type="EMBL" id="GAI08388.1"/>
    </source>
</evidence>
<comment type="caution">
    <text evidence="1">The sequence shown here is derived from an EMBL/GenBank/DDBJ whole genome shotgun (WGS) entry which is preliminary data.</text>
</comment>
<gene>
    <name evidence="1" type="ORF">S06H3_12524</name>
</gene>
<protein>
    <recommendedName>
        <fullName evidence="2">DUF935 family protein</fullName>
    </recommendedName>
</protein>
<dbReference type="EMBL" id="BARV01006126">
    <property type="protein sequence ID" value="GAI08388.1"/>
    <property type="molecule type" value="Genomic_DNA"/>
</dbReference>
<organism evidence="1">
    <name type="scientific">marine sediment metagenome</name>
    <dbReference type="NCBI Taxonomy" id="412755"/>
    <lineage>
        <taxon>unclassified sequences</taxon>
        <taxon>metagenomes</taxon>
        <taxon>ecological metagenomes</taxon>
    </lineage>
</organism>
<dbReference type="AlphaFoldDB" id="X1KNX9"/>